<dbReference type="OrthoDB" id="2085375at2"/>
<proteinExistence type="predicted"/>
<accession>A0A1V4SIZ0</accession>
<name>A0A1V4SIZ0_RUMHU</name>
<dbReference type="AlphaFoldDB" id="A0A1V4SIZ0"/>
<organism evidence="1 2">
    <name type="scientific">Ruminiclostridium hungatei</name>
    <name type="common">Clostridium hungatei</name>
    <dbReference type="NCBI Taxonomy" id="48256"/>
    <lineage>
        <taxon>Bacteria</taxon>
        <taxon>Bacillati</taxon>
        <taxon>Bacillota</taxon>
        <taxon>Clostridia</taxon>
        <taxon>Eubacteriales</taxon>
        <taxon>Oscillospiraceae</taxon>
        <taxon>Ruminiclostridium</taxon>
    </lineage>
</organism>
<comment type="caution">
    <text evidence="1">The sequence shown here is derived from an EMBL/GenBank/DDBJ whole genome shotgun (WGS) entry which is preliminary data.</text>
</comment>
<dbReference type="Proteomes" id="UP000191554">
    <property type="component" value="Unassembled WGS sequence"/>
</dbReference>
<keyword evidence="2" id="KW-1185">Reference proteome</keyword>
<reference evidence="1 2" key="1">
    <citation type="submission" date="2017-03" db="EMBL/GenBank/DDBJ databases">
        <title>Genome sequence of Clostridium hungatei DSM 14427.</title>
        <authorList>
            <person name="Poehlein A."/>
            <person name="Daniel R."/>
        </authorList>
    </citation>
    <scope>NUCLEOTIDE SEQUENCE [LARGE SCALE GENOMIC DNA]</scope>
    <source>
        <strain evidence="1 2">DSM 14427</strain>
    </source>
</reference>
<gene>
    <name evidence="1" type="ORF">CLHUN_26230</name>
</gene>
<dbReference type="EMBL" id="MZGX01000017">
    <property type="protein sequence ID" value="OPX43476.1"/>
    <property type="molecule type" value="Genomic_DNA"/>
</dbReference>
<protein>
    <submittedName>
        <fullName evidence="1">Uncharacterized protein</fullName>
    </submittedName>
</protein>
<sequence length="110" mass="13223">MFYQVRFQTGEMSKIIDEMKKGNIPCMDVYDDDELNWFIRQMENEGIYKIEDMPYDKNARDRVKEPEFEYRIAFYTSPVKADQLNGKTPLFIDFYFEPVADRTYDPVGEM</sequence>
<evidence type="ECO:0000313" key="1">
    <source>
        <dbReference type="EMBL" id="OPX43476.1"/>
    </source>
</evidence>
<evidence type="ECO:0000313" key="2">
    <source>
        <dbReference type="Proteomes" id="UP000191554"/>
    </source>
</evidence>
<dbReference type="RefSeq" id="WP_080065077.1">
    <property type="nucleotide sequence ID" value="NZ_MZGX01000017.1"/>
</dbReference>